<evidence type="ECO:0000256" key="1">
    <source>
        <dbReference type="ARBA" id="ARBA00001946"/>
    </source>
</evidence>
<dbReference type="Gene3D" id="3.90.79.10">
    <property type="entry name" value="Nucleoside Triphosphate Pyrophosphohydrolase"/>
    <property type="match status" value="1"/>
</dbReference>
<dbReference type="Proteomes" id="UP000077412">
    <property type="component" value="Chromosome"/>
</dbReference>
<organism evidence="6 7">
    <name type="scientific">Fictibacillus arsenicus</name>
    <dbReference type="NCBI Taxonomy" id="255247"/>
    <lineage>
        <taxon>Bacteria</taxon>
        <taxon>Bacillati</taxon>
        <taxon>Bacillota</taxon>
        <taxon>Bacilli</taxon>
        <taxon>Bacillales</taxon>
        <taxon>Fictibacillaceae</taxon>
        <taxon>Fictibacillus</taxon>
    </lineage>
</organism>
<feature type="region of interest" description="Disordered" evidence="4">
    <location>
        <begin position="91"/>
        <end position="113"/>
    </location>
</feature>
<dbReference type="KEGG" id="far:ABE41_006975"/>
<dbReference type="InterPro" id="IPR020476">
    <property type="entry name" value="Nudix_hydrolase"/>
</dbReference>
<dbReference type="EMBL" id="CP016761">
    <property type="protein sequence ID" value="ANX11747.1"/>
    <property type="molecule type" value="Genomic_DNA"/>
</dbReference>
<dbReference type="OrthoDB" id="511483at2"/>
<evidence type="ECO:0000313" key="7">
    <source>
        <dbReference type="Proteomes" id="UP000077412"/>
    </source>
</evidence>
<dbReference type="SUPFAM" id="SSF55811">
    <property type="entry name" value="Nudix"/>
    <property type="match status" value="1"/>
</dbReference>
<dbReference type="PROSITE" id="PS00893">
    <property type="entry name" value="NUDIX_BOX"/>
    <property type="match status" value="1"/>
</dbReference>
<gene>
    <name evidence="6" type="ORF">ABE41_006975</name>
</gene>
<proteinExistence type="inferred from homology"/>
<name>A0A1B1Z2Q9_9BACL</name>
<dbReference type="PANTHER" id="PTHR43046">
    <property type="entry name" value="GDP-MANNOSE MANNOSYL HYDROLASE"/>
    <property type="match status" value="1"/>
</dbReference>
<dbReference type="InterPro" id="IPR020084">
    <property type="entry name" value="NUDIX_hydrolase_CS"/>
</dbReference>
<dbReference type="PRINTS" id="PR00502">
    <property type="entry name" value="NUDIXFAMILY"/>
</dbReference>
<dbReference type="RefSeq" id="WP_066288031.1">
    <property type="nucleotide sequence ID" value="NZ_CP016761.1"/>
</dbReference>
<sequence>MLHLEERPRAFAAIIKDNLILMVREETDRKSFWTLPGGGLENAESFEEAVIREVREEVNLDVKVIKYLFSRNYELGIEKCYLVEPTNNKPPTLGYDPELPMDNQNLKEVRGTR</sequence>
<protein>
    <recommendedName>
        <fullName evidence="5">Nudix hydrolase domain-containing protein</fullName>
    </recommendedName>
</protein>
<dbReference type="InterPro" id="IPR000086">
    <property type="entry name" value="NUDIX_hydrolase_dom"/>
</dbReference>
<comment type="cofactor">
    <cofactor evidence="1">
        <name>Mg(2+)</name>
        <dbReference type="ChEBI" id="CHEBI:18420"/>
    </cofactor>
</comment>
<keyword evidence="2 3" id="KW-0378">Hydrolase</keyword>
<evidence type="ECO:0000259" key="5">
    <source>
        <dbReference type="PROSITE" id="PS51462"/>
    </source>
</evidence>
<feature type="domain" description="Nudix hydrolase" evidence="5">
    <location>
        <begin position="5"/>
        <end position="113"/>
    </location>
</feature>
<dbReference type="Pfam" id="PF00293">
    <property type="entry name" value="NUDIX"/>
    <property type="match status" value="1"/>
</dbReference>
<dbReference type="AlphaFoldDB" id="A0A1B1Z2Q9"/>
<dbReference type="PROSITE" id="PS51462">
    <property type="entry name" value="NUDIX"/>
    <property type="match status" value="1"/>
</dbReference>
<dbReference type="GO" id="GO:0016787">
    <property type="term" value="F:hydrolase activity"/>
    <property type="evidence" value="ECO:0007669"/>
    <property type="project" value="UniProtKB-KW"/>
</dbReference>
<comment type="similarity">
    <text evidence="3">Belongs to the Nudix hydrolase family.</text>
</comment>
<dbReference type="PANTHER" id="PTHR43046:SF14">
    <property type="entry name" value="MUTT_NUDIX FAMILY PROTEIN"/>
    <property type="match status" value="1"/>
</dbReference>
<evidence type="ECO:0000256" key="2">
    <source>
        <dbReference type="ARBA" id="ARBA00022801"/>
    </source>
</evidence>
<evidence type="ECO:0000256" key="3">
    <source>
        <dbReference type="RuleBase" id="RU003476"/>
    </source>
</evidence>
<dbReference type="InterPro" id="IPR015797">
    <property type="entry name" value="NUDIX_hydrolase-like_dom_sf"/>
</dbReference>
<accession>A0A1B1Z2Q9</accession>
<dbReference type="STRING" id="255247.ABE41_006975"/>
<evidence type="ECO:0000313" key="6">
    <source>
        <dbReference type="EMBL" id="ANX11747.1"/>
    </source>
</evidence>
<reference evidence="6 7" key="1">
    <citation type="submission" date="2016-08" db="EMBL/GenBank/DDBJ databases">
        <title>Complete genome sequence of Fictibacillus arsenicus G25-54, a strain with toxicity to nematodes and a potential arsenic-resistance activity.</title>
        <authorList>
            <person name="Zheng Z."/>
        </authorList>
    </citation>
    <scope>NUCLEOTIDE SEQUENCE [LARGE SCALE GENOMIC DNA]</scope>
    <source>
        <strain evidence="6 7">G25-54</strain>
    </source>
</reference>
<keyword evidence="7" id="KW-1185">Reference proteome</keyword>
<evidence type="ECO:0000256" key="4">
    <source>
        <dbReference type="SAM" id="MobiDB-lite"/>
    </source>
</evidence>